<dbReference type="OrthoDB" id="360187at2"/>
<dbReference type="Gene3D" id="1.10.3210.10">
    <property type="entry name" value="Hypothetical protein af1432"/>
    <property type="match status" value="1"/>
</dbReference>
<dbReference type="EMBL" id="JARQAG010000001">
    <property type="protein sequence ID" value="MDT2730675.1"/>
    <property type="molecule type" value="Genomic_DNA"/>
</dbReference>
<dbReference type="Proteomes" id="UP001180515">
    <property type="component" value="Unassembled WGS sequence"/>
</dbReference>
<comment type="caution">
    <text evidence="2">The sequence shown here is derived from an EMBL/GenBank/DDBJ whole genome shotgun (WGS) entry which is preliminary data.</text>
</comment>
<evidence type="ECO:0000313" key="1">
    <source>
        <dbReference type="EMBL" id="MDT2730675.1"/>
    </source>
</evidence>
<dbReference type="SUPFAM" id="SSF109604">
    <property type="entry name" value="HD-domain/PDEase-like"/>
    <property type="match status" value="1"/>
</dbReference>
<dbReference type="Proteomes" id="UP000217465">
    <property type="component" value="Unassembled WGS sequence"/>
</dbReference>
<reference evidence="1" key="2">
    <citation type="submission" date="2023-03" db="EMBL/GenBank/DDBJ databases">
        <authorList>
            <person name="Shen W."/>
            <person name="Cai J."/>
        </authorList>
    </citation>
    <scope>NUCLEOTIDE SEQUENCE</scope>
    <source>
        <strain evidence="1">P82-2</strain>
    </source>
</reference>
<accession>A0A1S1ZNW0</accession>
<dbReference type="GeneID" id="61421171"/>
<name>A0A1S1ZNW0_9STRE</name>
<dbReference type="EMBL" id="NSGR01000009">
    <property type="protein sequence ID" value="PCH11507.1"/>
    <property type="molecule type" value="Genomic_DNA"/>
</dbReference>
<dbReference type="AlphaFoldDB" id="A0A1S1ZNW0"/>
<dbReference type="RefSeq" id="WP_003104643.1">
    <property type="nucleotide sequence ID" value="NZ_JARQAG010000001.1"/>
</dbReference>
<protein>
    <submittedName>
        <fullName evidence="1">HD domain-containing protein</fullName>
    </submittedName>
</protein>
<evidence type="ECO:0000313" key="2">
    <source>
        <dbReference type="EMBL" id="PCH11507.1"/>
    </source>
</evidence>
<proteinExistence type="predicted"/>
<sequence>MDYKKDIEFMELVGEMIDHPRFQKLEKIVQHHHSTRLEHSINVAYSSFKMAKRFGWDAASTARGGLLHDFFYYDWRVTKFNKSHAWVHPRIAIRNARKLTTLNKKEEDIILKHMWGATIAFPRYKESYIVTMVDKYWAVKEAATPIRNRWVNRRFFNKKAIIRKTLNSHNR</sequence>
<evidence type="ECO:0000313" key="3">
    <source>
        <dbReference type="Proteomes" id="UP000217465"/>
    </source>
</evidence>
<gene>
    <name evidence="2" type="ORF">A9Y57_01811</name>
    <name evidence="1" type="ORF">P7G31_00215</name>
</gene>
<reference evidence="2 3" key="1">
    <citation type="submission" date="2016-06" db="EMBL/GenBank/DDBJ databases">
        <authorList>
            <person name="Haines A.N."/>
            <person name="Council K.R."/>
        </authorList>
    </citation>
    <scope>NUCLEOTIDE SEQUENCE [LARGE SCALE GENOMIC DNA]</scope>
    <source>
        <strain evidence="2 3">SP158-29</strain>
    </source>
</reference>
<organism evidence="2 3">
    <name type="scientific">Streptococcus parauberis</name>
    <dbReference type="NCBI Taxonomy" id="1348"/>
    <lineage>
        <taxon>Bacteria</taxon>
        <taxon>Bacillati</taxon>
        <taxon>Bacillota</taxon>
        <taxon>Bacilli</taxon>
        <taxon>Lactobacillales</taxon>
        <taxon>Streptococcaceae</taxon>
        <taxon>Streptococcus</taxon>
    </lineage>
</organism>